<feature type="compositionally biased region" description="Acidic residues" evidence="9">
    <location>
        <begin position="71"/>
        <end position="82"/>
    </location>
</feature>
<dbReference type="PANTHER" id="PTHR10903">
    <property type="entry name" value="GTPASE, IMAP FAMILY MEMBER-RELATED"/>
    <property type="match status" value="1"/>
</dbReference>
<feature type="domain" description="AIG1-type G" evidence="11">
    <location>
        <begin position="110"/>
        <end position="314"/>
    </location>
</feature>
<feature type="domain" description="RanBP2-type" evidence="10">
    <location>
        <begin position="22"/>
        <end position="51"/>
    </location>
</feature>
<evidence type="ECO:0000256" key="7">
    <source>
        <dbReference type="PROSITE-ProRule" id="PRU00322"/>
    </source>
</evidence>
<protein>
    <recommendedName>
        <fullName evidence="14">GTPase IMAP family member 4</fullName>
    </recommendedName>
</protein>
<dbReference type="InterPro" id="IPR001876">
    <property type="entry name" value="Znf_RanBP2"/>
</dbReference>
<comment type="caution">
    <text evidence="12">The sequence shown here is derived from an EMBL/GenBank/DDBJ whole genome shotgun (WGS) entry which is preliminary data.</text>
</comment>
<evidence type="ECO:0000313" key="12">
    <source>
        <dbReference type="EMBL" id="KAK3101851.1"/>
    </source>
</evidence>
<dbReference type="GO" id="GO:0008270">
    <property type="term" value="F:zinc ion binding"/>
    <property type="evidence" value="ECO:0007669"/>
    <property type="project" value="UniProtKB-KW"/>
</dbReference>
<evidence type="ECO:0000256" key="1">
    <source>
        <dbReference type="ARBA" id="ARBA00008535"/>
    </source>
</evidence>
<evidence type="ECO:0008006" key="14">
    <source>
        <dbReference type="Google" id="ProtNLM"/>
    </source>
</evidence>
<name>A0AA89C0Y6_PINIB</name>
<dbReference type="InterPro" id="IPR006703">
    <property type="entry name" value="G_AIG1"/>
</dbReference>
<dbReference type="GO" id="GO:0005525">
    <property type="term" value="F:GTP binding"/>
    <property type="evidence" value="ECO:0007669"/>
    <property type="project" value="UniProtKB-KW"/>
</dbReference>
<dbReference type="FunFam" id="3.40.50.300:FF:000366">
    <property type="entry name" value="GTPase, IMAP family member 2"/>
    <property type="match status" value="1"/>
</dbReference>
<evidence type="ECO:0000256" key="8">
    <source>
        <dbReference type="SAM" id="Coils"/>
    </source>
</evidence>
<evidence type="ECO:0000259" key="11">
    <source>
        <dbReference type="PROSITE" id="PS51720"/>
    </source>
</evidence>
<reference evidence="12" key="1">
    <citation type="submission" date="2019-08" db="EMBL/GenBank/DDBJ databases">
        <title>The improved chromosome-level genome for the pearl oyster Pinctada fucata martensii using PacBio sequencing and Hi-C.</title>
        <authorList>
            <person name="Zheng Z."/>
        </authorList>
    </citation>
    <scope>NUCLEOTIDE SEQUENCE</scope>
    <source>
        <strain evidence="12">ZZ-2019</strain>
        <tissue evidence="12">Adductor muscle</tissue>
    </source>
</reference>
<dbReference type="SUPFAM" id="SSF52540">
    <property type="entry name" value="P-loop containing nucleoside triphosphate hydrolases"/>
    <property type="match status" value="1"/>
</dbReference>
<evidence type="ECO:0000256" key="9">
    <source>
        <dbReference type="SAM" id="MobiDB-lite"/>
    </source>
</evidence>
<dbReference type="InterPro" id="IPR045058">
    <property type="entry name" value="GIMA/IAN/Toc"/>
</dbReference>
<dbReference type="InterPro" id="IPR027417">
    <property type="entry name" value="P-loop_NTPase"/>
</dbReference>
<proteinExistence type="inferred from homology"/>
<keyword evidence="13" id="KW-1185">Reference proteome</keyword>
<evidence type="ECO:0000256" key="3">
    <source>
        <dbReference type="ARBA" id="ARBA00022741"/>
    </source>
</evidence>
<evidence type="ECO:0000256" key="5">
    <source>
        <dbReference type="ARBA" id="ARBA00022833"/>
    </source>
</evidence>
<feature type="coiled-coil region" evidence="8">
    <location>
        <begin position="310"/>
        <end position="468"/>
    </location>
</feature>
<dbReference type="AlphaFoldDB" id="A0AA89C0Y6"/>
<evidence type="ECO:0000256" key="2">
    <source>
        <dbReference type="ARBA" id="ARBA00022723"/>
    </source>
</evidence>
<dbReference type="PROSITE" id="PS01358">
    <property type="entry name" value="ZF_RANBP2_1"/>
    <property type="match status" value="1"/>
</dbReference>
<comment type="similarity">
    <text evidence="1">Belongs to the TRAFAC class TrmE-Era-EngA-EngB-Septin-like GTPase superfamily. AIG1/Toc34/Toc159-like paraseptin GTPase family. IAN subfamily.</text>
</comment>
<accession>A0AA89C0Y6</accession>
<keyword evidence="6" id="KW-0342">GTP-binding</keyword>
<dbReference type="CDD" id="cd01852">
    <property type="entry name" value="AIG1"/>
    <property type="match status" value="1"/>
</dbReference>
<keyword evidence="4 7" id="KW-0863">Zinc-finger</keyword>
<evidence type="ECO:0000313" key="13">
    <source>
        <dbReference type="Proteomes" id="UP001186944"/>
    </source>
</evidence>
<dbReference type="Gene3D" id="3.40.50.300">
    <property type="entry name" value="P-loop containing nucleotide triphosphate hydrolases"/>
    <property type="match status" value="1"/>
</dbReference>
<gene>
    <name evidence="12" type="ORF">FSP39_006795</name>
</gene>
<keyword evidence="2" id="KW-0479">Metal-binding</keyword>
<feature type="compositionally biased region" description="Basic residues" evidence="9">
    <location>
        <begin position="85"/>
        <end position="100"/>
    </location>
</feature>
<organism evidence="12 13">
    <name type="scientific">Pinctada imbricata</name>
    <name type="common">Atlantic pearl-oyster</name>
    <name type="synonym">Pinctada martensii</name>
    <dbReference type="NCBI Taxonomy" id="66713"/>
    <lineage>
        <taxon>Eukaryota</taxon>
        <taxon>Metazoa</taxon>
        <taxon>Spiralia</taxon>
        <taxon>Lophotrochozoa</taxon>
        <taxon>Mollusca</taxon>
        <taxon>Bivalvia</taxon>
        <taxon>Autobranchia</taxon>
        <taxon>Pteriomorphia</taxon>
        <taxon>Pterioida</taxon>
        <taxon>Pterioidea</taxon>
        <taxon>Pteriidae</taxon>
        <taxon>Pinctada</taxon>
    </lineage>
</organism>
<dbReference type="Pfam" id="PF04548">
    <property type="entry name" value="AIG1"/>
    <property type="match status" value="1"/>
</dbReference>
<sequence>MGTADERCMVIIGKLRSETGQASNHWECDGCSASNSMKQKRCRSCGDRRGSRPIPGGRKGGHRNGHKSDSDNDYDFDFEDEDSKPRRRHGKPRRHQRRRRSSDCSDDDLSDEVRIVLLGKTGSGKSATGNTILNGDYFESKLSGSSVTSRCLRKSASRFGKRIHLVDTPGIFDTSMANQEVQREIVKCIGMTSPGPHAFVLVLNLSRFTQEEEDSVNHFTSYFGDDVYDYMIVLFTRKDDLDYEGLTLDDHVRKVPKPLKDILRRCGGRKIAFNNRATGAKRDQQVQGLLDIVDDIIQQNRGKCYTNDMYVEAETVMLQKEAEIRRARKERKQQERRQIEREVESKYRKELARYKKDEEDMSLRVAELESERDYHDSKANKLNNEIDRLRDKIADDKRHGKSSTHLERKLRDLEDELDKLKSKNKGSDVHRELKKMREELDKTKKRAKKMQKEKEQQMEMRLQEQERRFAEMQKPREEVRQNVEQGNGLESLVSESVVSGIVSVGKLIWTGISKLF</sequence>
<dbReference type="Proteomes" id="UP001186944">
    <property type="component" value="Unassembled WGS sequence"/>
</dbReference>
<keyword evidence="5" id="KW-0862">Zinc</keyword>
<dbReference type="PANTHER" id="PTHR10903:SF184">
    <property type="entry name" value="GTP-BINDING PROTEIN A"/>
    <property type="match status" value="1"/>
</dbReference>
<keyword evidence="3" id="KW-0547">Nucleotide-binding</keyword>
<feature type="region of interest" description="Disordered" evidence="9">
    <location>
        <begin position="28"/>
        <end position="107"/>
    </location>
</feature>
<evidence type="ECO:0000256" key="6">
    <source>
        <dbReference type="ARBA" id="ARBA00023134"/>
    </source>
</evidence>
<evidence type="ECO:0000256" key="4">
    <source>
        <dbReference type="ARBA" id="ARBA00022771"/>
    </source>
</evidence>
<dbReference type="EMBL" id="VSWD01000005">
    <property type="protein sequence ID" value="KAK3101851.1"/>
    <property type="molecule type" value="Genomic_DNA"/>
</dbReference>
<dbReference type="PROSITE" id="PS51720">
    <property type="entry name" value="G_AIG1"/>
    <property type="match status" value="1"/>
</dbReference>
<evidence type="ECO:0000259" key="10">
    <source>
        <dbReference type="PROSITE" id="PS50199"/>
    </source>
</evidence>
<dbReference type="PROSITE" id="PS50199">
    <property type="entry name" value="ZF_RANBP2_2"/>
    <property type="match status" value="1"/>
</dbReference>
<keyword evidence="8" id="KW-0175">Coiled coil</keyword>